<evidence type="ECO:0000259" key="2">
    <source>
        <dbReference type="Pfam" id="PF13400"/>
    </source>
</evidence>
<proteinExistence type="predicted"/>
<dbReference type="AlphaFoldDB" id="A0A509ECQ2"/>
<name>A0A509ECQ2_9HYPH</name>
<reference evidence="3 4" key="1">
    <citation type="submission" date="2019-06" db="EMBL/GenBank/DDBJ databases">
        <authorList>
            <person name="Rodrigo-Torres L."/>
            <person name="Arahal R. D."/>
            <person name="Lucena T."/>
        </authorList>
    </citation>
    <scope>NUCLEOTIDE SEQUENCE [LARGE SCALE GENOMIC DNA]</scope>
    <source>
        <strain evidence="3 4">SB0023/3</strain>
    </source>
</reference>
<dbReference type="InterPro" id="IPR028087">
    <property type="entry name" value="Tad_N"/>
</dbReference>
<dbReference type="RefSeq" id="WP_142583313.1">
    <property type="nucleotide sequence ID" value="NZ_CABFPH010000031.1"/>
</dbReference>
<gene>
    <name evidence="3" type="ORF">MET9862_02540</name>
</gene>
<dbReference type="Gene3D" id="3.40.50.410">
    <property type="entry name" value="von Willebrand factor, type A domain"/>
    <property type="match status" value="2"/>
</dbReference>
<protein>
    <recommendedName>
        <fullName evidence="2">Putative Flp pilus-assembly TadG-like N-terminal domain-containing protein</fullName>
    </recommendedName>
</protein>
<dbReference type="EMBL" id="CABFPH010000031">
    <property type="protein sequence ID" value="VUD71948.1"/>
    <property type="molecule type" value="Genomic_DNA"/>
</dbReference>
<keyword evidence="4" id="KW-1185">Reference proteome</keyword>
<keyword evidence="1" id="KW-1133">Transmembrane helix</keyword>
<keyword evidence="1" id="KW-0812">Transmembrane</keyword>
<organism evidence="3 4">
    <name type="scientific">Methylobacterium symbioticum</name>
    <dbReference type="NCBI Taxonomy" id="2584084"/>
    <lineage>
        <taxon>Bacteria</taxon>
        <taxon>Pseudomonadati</taxon>
        <taxon>Pseudomonadota</taxon>
        <taxon>Alphaproteobacteria</taxon>
        <taxon>Hyphomicrobiales</taxon>
        <taxon>Methylobacteriaceae</taxon>
        <taxon>Methylobacterium</taxon>
    </lineage>
</organism>
<sequence length="592" mass="62312">MLSSLLRRAAVHGRLRLGARRVRTAWAGFGGARSGNVVILFAFLLLPILGLTGAAIDYGMATRLETKLQAATDATALALCQTPSATTTAALQTQAVAMMTGYMGATVTVDPLAVTTNPRQITLTTHIPSVALVGKFTGVNVIRPHAVARCATPLPKTFEIALVLDNTGSMDISDGTQTKMQALKTAASNFVDYVSKSDSFATGTRISIVPFAGAVALPPAKYASAAFVDLAAKSRYHWTNVSGATAAGFTNRFGIFNKLKLAYSGWDWAGCFETLPYPLNVQDMAPVATNPDSYYVPLFAPDEAGDGTAYAFWYDYSNRIASYNSYIDDYHTAGGCAAKSDTYANLESRACKYVSPRDASPYAGSGTSVPNGPNYGCTTKPLLTLTTTSTATGVTTLKSLITSMAPLGSTNIHEGFMWGWRTLSPVSVFASDPNSTPPSAYGSSSSSSANTVNKIIILMTDGENSWPVLDSSQSNPNKSQYFAMGYLKNSADGSDPNSRLPTTNQNVSNGTNARAALDALTLQGCTNAKAAGISIYTIGFSIQNDPIDQQGLSLLSACASAANQFFVANDSSGLINAFNQIAASIGTLRLTQ</sequence>
<evidence type="ECO:0000313" key="4">
    <source>
        <dbReference type="Proteomes" id="UP000410984"/>
    </source>
</evidence>
<keyword evidence="1" id="KW-0472">Membrane</keyword>
<evidence type="ECO:0000313" key="3">
    <source>
        <dbReference type="EMBL" id="VUD71948.1"/>
    </source>
</evidence>
<feature type="transmembrane region" description="Helical" evidence="1">
    <location>
        <begin position="37"/>
        <end position="58"/>
    </location>
</feature>
<dbReference type="Pfam" id="PF13400">
    <property type="entry name" value="Tad"/>
    <property type="match status" value="1"/>
</dbReference>
<dbReference type="InterPro" id="IPR036465">
    <property type="entry name" value="vWFA_dom_sf"/>
</dbReference>
<evidence type="ECO:0000256" key="1">
    <source>
        <dbReference type="SAM" id="Phobius"/>
    </source>
</evidence>
<dbReference type="OrthoDB" id="7522752at2"/>
<feature type="domain" description="Putative Flp pilus-assembly TadG-like N-terminal" evidence="2">
    <location>
        <begin position="35"/>
        <end position="78"/>
    </location>
</feature>
<accession>A0A509ECQ2</accession>
<dbReference type="Proteomes" id="UP000410984">
    <property type="component" value="Unassembled WGS sequence"/>
</dbReference>
<dbReference type="SUPFAM" id="SSF53300">
    <property type="entry name" value="vWA-like"/>
    <property type="match status" value="1"/>
</dbReference>